<keyword evidence="5 7" id="KW-0963">Cytoplasm</keyword>
<dbReference type="NCBIfam" id="TIGR02135">
    <property type="entry name" value="phoU_full"/>
    <property type="match status" value="1"/>
</dbReference>
<evidence type="ECO:0000256" key="2">
    <source>
        <dbReference type="ARBA" id="ARBA00008107"/>
    </source>
</evidence>
<name>A0A9D0ZH23_9FIRM</name>
<organism evidence="10 11">
    <name type="scientific">Candidatus Scatavimonas merdigallinarum</name>
    <dbReference type="NCBI Taxonomy" id="2840914"/>
    <lineage>
        <taxon>Bacteria</taxon>
        <taxon>Bacillati</taxon>
        <taxon>Bacillota</taxon>
        <taxon>Clostridia</taxon>
        <taxon>Eubacteriales</taxon>
        <taxon>Oscillospiraceae</taxon>
        <taxon>Oscillospiraceae incertae sedis</taxon>
        <taxon>Candidatus Scatavimonas</taxon>
    </lineage>
</organism>
<dbReference type="InterPro" id="IPR026022">
    <property type="entry name" value="PhoU_dom"/>
</dbReference>
<dbReference type="Proteomes" id="UP000886787">
    <property type="component" value="Unassembled WGS sequence"/>
</dbReference>
<proteinExistence type="inferred from homology"/>
<evidence type="ECO:0000313" key="11">
    <source>
        <dbReference type="Proteomes" id="UP000886787"/>
    </source>
</evidence>
<evidence type="ECO:0000256" key="1">
    <source>
        <dbReference type="ARBA" id="ARBA00004496"/>
    </source>
</evidence>
<dbReference type="SUPFAM" id="SSF109755">
    <property type="entry name" value="PhoU-like"/>
    <property type="match status" value="1"/>
</dbReference>
<accession>A0A9D0ZH23</accession>
<comment type="subcellular location">
    <subcellularLocation>
        <location evidence="1 7">Cytoplasm</location>
    </subcellularLocation>
</comment>
<evidence type="ECO:0000256" key="5">
    <source>
        <dbReference type="ARBA" id="ARBA00022490"/>
    </source>
</evidence>
<feature type="domain" description="PhoU" evidence="9">
    <location>
        <begin position="119"/>
        <end position="204"/>
    </location>
</feature>
<dbReference type="GO" id="GO:0045936">
    <property type="term" value="P:negative regulation of phosphate metabolic process"/>
    <property type="evidence" value="ECO:0007669"/>
    <property type="project" value="InterPro"/>
</dbReference>
<protein>
    <recommendedName>
        <fullName evidence="7">Phosphate-specific transport system accessory protein PhoU</fullName>
    </recommendedName>
</protein>
<dbReference type="InterPro" id="IPR028366">
    <property type="entry name" value="PhoU"/>
</dbReference>
<dbReference type="PIRSF" id="PIRSF003107">
    <property type="entry name" value="PhoU"/>
    <property type="match status" value="1"/>
</dbReference>
<keyword evidence="4 7" id="KW-0813">Transport</keyword>
<dbReference type="AlphaFoldDB" id="A0A9D0ZH23"/>
<comment type="function">
    <text evidence="7">Plays a role in the regulation of phosphate uptake.</text>
</comment>
<dbReference type="PANTHER" id="PTHR42930">
    <property type="entry name" value="PHOSPHATE-SPECIFIC TRANSPORT SYSTEM ACCESSORY PROTEIN PHOU"/>
    <property type="match status" value="1"/>
</dbReference>
<evidence type="ECO:0000256" key="4">
    <source>
        <dbReference type="ARBA" id="ARBA00022448"/>
    </source>
</evidence>
<dbReference type="Pfam" id="PF01895">
    <property type="entry name" value="PhoU"/>
    <property type="match status" value="2"/>
</dbReference>
<keyword evidence="8" id="KW-0175">Coiled coil</keyword>
<feature type="coiled-coil region" evidence="8">
    <location>
        <begin position="38"/>
        <end position="65"/>
    </location>
</feature>
<evidence type="ECO:0000259" key="9">
    <source>
        <dbReference type="Pfam" id="PF01895"/>
    </source>
</evidence>
<dbReference type="InterPro" id="IPR038078">
    <property type="entry name" value="PhoU-like_sf"/>
</dbReference>
<comment type="similarity">
    <text evidence="2 7">Belongs to the PhoU family.</text>
</comment>
<reference evidence="10" key="2">
    <citation type="journal article" date="2021" name="PeerJ">
        <title>Extensive microbial diversity within the chicken gut microbiome revealed by metagenomics and culture.</title>
        <authorList>
            <person name="Gilroy R."/>
            <person name="Ravi A."/>
            <person name="Getino M."/>
            <person name="Pursley I."/>
            <person name="Horton D.L."/>
            <person name="Alikhan N.F."/>
            <person name="Baker D."/>
            <person name="Gharbi K."/>
            <person name="Hall N."/>
            <person name="Watson M."/>
            <person name="Adriaenssens E.M."/>
            <person name="Foster-Nyarko E."/>
            <person name="Jarju S."/>
            <person name="Secka A."/>
            <person name="Antonio M."/>
            <person name="Oren A."/>
            <person name="Chaudhuri R.R."/>
            <person name="La Ragione R."/>
            <person name="Hildebrand F."/>
            <person name="Pallen M.J."/>
        </authorList>
    </citation>
    <scope>NUCLEOTIDE SEQUENCE</scope>
    <source>
        <strain evidence="10">ChiSjej1B19-3389</strain>
    </source>
</reference>
<feature type="domain" description="PhoU" evidence="9">
    <location>
        <begin position="16"/>
        <end position="103"/>
    </location>
</feature>
<evidence type="ECO:0000256" key="7">
    <source>
        <dbReference type="PIRNR" id="PIRNR003107"/>
    </source>
</evidence>
<comment type="caution">
    <text evidence="10">The sequence shown here is derived from an EMBL/GenBank/DDBJ whole genome shotgun (WGS) entry which is preliminary data.</text>
</comment>
<dbReference type="GO" id="GO:0006817">
    <property type="term" value="P:phosphate ion transport"/>
    <property type="evidence" value="ECO:0007669"/>
    <property type="project" value="UniProtKB-KW"/>
</dbReference>
<evidence type="ECO:0000313" key="10">
    <source>
        <dbReference type="EMBL" id="HIQ80400.1"/>
    </source>
</evidence>
<dbReference type="GO" id="GO:0005737">
    <property type="term" value="C:cytoplasm"/>
    <property type="evidence" value="ECO:0007669"/>
    <property type="project" value="UniProtKB-SubCell"/>
</dbReference>
<dbReference type="GO" id="GO:0030643">
    <property type="term" value="P:intracellular phosphate ion homeostasis"/>
    <property type="evidence" value="ECO:0007669"/>
    <property type="project" value="InterPro"/>
</dbReference>
<sequence>MRKYYDLQLRRLNDELTEMGALIETAIEYATDALLNKKIEKAQKVKGYEKEIDQKEKDIESLCIKLILHQQPVARDLRQISAALKMITDMERVGDQAEDLSELAVLLADVPVQMSTQHIAKMAQASAKMVTAGVDAFVKRDVNLAVSVCESDDVVDNLFNIVRSDLIDLIRKDAKAGSSALDLLMAAKYYERIGDHAVNIAEWVIFSITGTHTSQTEKNADGLDFSDMLENLPDQ</sequence>
<dbReference type="EMBL" id="DVFW01000021">
    <property type="protein sequence ID" value="HIQ80400.1"/>
    <property type="molecule type" value="Genomic_DNA"/>
</dbReference>
<evidence type="ECO:0000256" key="8">
    <source>
        <dbReference type="SAM" id="Coils"/>
    </source>
</evidence>
<dbReference type="FunFam" id="1.20.58.220:FF:000004">
    <property type="entry name" value="Phosphate-specific transport system accessory protein PhoU"/>
    <property type="match status" value="1"/>
</dbReference>
<evidence type="ECO:0000256" key="6">
    <source>
        <dbReference type="ARBA" id="ARBA00022592"/>
    </source>
</evidence>
<dbReference type="PANTHER" id="PTHR42930:SF3">
    <property type="entry name" value="PHOSPHATE-SPECIFIC TRANSPORT SYSTEM ACCESSORY PROTEIN PHOU"/>
    <property type="match status" value="1"/>
</dbReference>
<keyword evidence="6 7" id="KW-0592">Phosphate transport</keyword>
<gene>
    <name evidence="10" type="primary">phoU</name>
    <name evidence="10" type="ORF">IAD32_03855</name>
</gene>
<evidence type="ECO:0000256" key="3">
    <source>
        <dbReference type="ARBA" id="ARBA00011738"/>
    </source>
</evidence>
<reference evidence="10" key="1">
    <citation type="submission" date="2020-10" db="EMBL/GenBank/DDBJ databases">
        <authorList>
            <person name="Gilroy R."/>
        </authorList>
    </citation>
    <scope>NUCLEOTIDE SEQUENCE</scope>
    <source>
        <strain evidence="10">ChiSjej1B19-3389</strain>
    </source>
</reference>
<dbReference type="Gene3D" id="1.20.58.220">
    <property type="entry name" value="Phosphate transport system protein phou homolog 2, domain 2"/>
    <property type="match status" value="1"/>
</dbReference>
<comment type="subunit">
    <text evidence="3 7">Homodimer.</text>
</comment>